<evidence type="ECO:0000313" key="13">
    <source>
        <dbReference type="EMBL" id="MFC4095081.1"/>
    </source>
</evidence>
<dbReference type="InterPro" id="IPR023996">
    <property type="entry name" value="TonB-dep_OMP_SusC/RagA"/>
</dbReference>
<gene>
    <name evidence="13" type="ORF">ACFOUT_04300</name>
</gene>
<evidence type="ECO:0000256" key="10">
    <source>
        <dbReference type="SAM" id="SignalP"/>
    </source>
</evidence>
<dbReference type="Pfam" id="PF07715">
    <property type="entry name" value="Plug"/>
    <property type="match status" value="1"/>
</dbReference>
<feature type="domain" description="TonB-dependent receptor-like beta-barrel" evidence="11">
    <location>
        <begin position="476"/>
        <end position="1053"/>
    </location>
</feature>
<dbReference type="NCBIfam" id="TIGR04057">
    <property type="entry name" value="SusC_RagA_signa"/>
    <property type="match status" value="1"/>
</dbReference>
<dbReference type="NCBIfam" id="TIGR04056">
    <property type="entry name" value="OMP_RagA_SusC"/>
    <property type="match status" value="1"/>
</dbReference>
<dbReference type="InterPro" id="IPR037066">
    <property type="entry name" value="Plug_dom_sf"/>
</dbReference>
<keyword evidence="10" id="KW-0732">Signal</keyword>
<accession>A0ABV8JLS0</accession>
<sequence length="1099" mass="120109">MKKRLNSAGRTSCLFKLQMKLSLLLLTVTIAMQANSTYSQKKITLDLENVTLSRVIDEIEANTDFKFIFNSETVNTNRVLSLRIRNGEINKVLNMVFKQSLIDYEIYRDKILLLPKKAGERAAMDTKVAPPQQMEVSGTVVDEAGTPLAGVNIVEKGTGNGQISDFDGNYSISVAGRETVLVFSYLGFETKEVLVGDSTELNVTLKESAQGLEEVVVVGYGSVNRSDLTGSVSTVDAEEITALPTTDVQQALKGRSAGVRVTQNSGQPGSSVQIQIRGGNSYLGDNNPLYVVDGFPITGGIDFLNPSDIESIDILKDASATAIYGSRGANGVVMITTKKGKKGQRGVVDVQSYYGIQNVMKTYDMLNSRQFAELANVAAVNEGNTEPFDLNNLPNVHTNWQDEAFRAAPIQSHTLTFSGGSESSSYSASANYFEQEGIILNTGQKRGAVRLSMDNQVNDWIRLSANTVLTRSKTNRANVNNGNSGNNIWSATLQAPPTVAPFDADGNYSEIDFYDFSPVSIDNPLLYAEVKDEIFTSKVLGNIAVEFELADRLKLKVLGGTEQEFRERNYYSPSILKKRTPQGSATFNMFRGISYLNENTLSYDATIGEDDRLSAVAGFTAQTFRGKTNESSATGFTTDILQDNALGTAESTLPNSSDVSDWKLYSWLGRVNYSLNNKYLFTASVRADGSSRFGDNNKWGVFSSGSFAWRLSNEEFLSNWESLSDLKLRVGYGETGSTAINPYQSLNTLGEARTTFGNSDVVGFANVSAPNPDLKWETTAQMGAGIDASFLEGKYRFTIDYYKKNTNDLLAIIPLPGSTGFTSLVTNLGEIENTGMEFSAGATFGKSDFTWDVNAQLSFNKNEVITIGEDIFGGSLDIPFNSPVNIAREGEPLGMFYGFQEDGYDDQGVIQYEDLNGDGEVTNEDQTILGGPYPDFIYALNTTLNYKALSLNIFFEGSEGNELFWATGGYIANSFSTGGNQIVDVYNDYWTPQNTDAVYPAPSENRAQLRVSDRFVKDASYLRLKNIKLAYNIPVKNIQPDIAGLQVYLSAQNVFTITDFPGLDPDVNTRGGAGDLRLGIAQTSYPSSRTITVGMNLKL</sequence>
<evidence type="ECO:0000256" key="9">
    <source>
        <dbReference type="RuleBase" id="RU003357"/>
    </source>
</evidence>
<proteinExistence type="inferred from homology"/>
<dbReference type="InterPro" id="IPR036942">
    <property type="entry name" value="Beta-barrel_TonB_sf"/>
</dbReference>
<keyword evidence="2 8" id="KW-0813">Transport</keyword>
<dbReference type="PROSITE" id="PS52016">
    <property type="entry name" value="TONB_DEPENDENT_REC_3"/>
    <property type="match status" value="1"/>
</dbReference>
<dbReference type="Gene3D" id="2.170.130.10">
    <property type="entry name" value="TonB-dependent receptor, plug domain"/>
    <property type="match status" value="1"/>
</dbReference>
<keyword evidence="6 8" id="KW-0472">Membrane</keyword>
<evidence type="ECO:0000256" key="1">
    <source>
        <dbReference type="ARBA" id="ARBA00004571"/>
    </source>
</evidence>
<comment type="subcellular location">
    <subcellularLocation>
        <location evidence="1 8">Cell outer membrane</location>
        <topology evidence="1 8">Multi-pass membrane protein</topology>
    </subcellularLocation>
</comment>
<keyword evidence="13" id="KW-0675">Receptor</keyword>
<dbReference type="SUPFAM" id="SSF49464">
    <property type="entry name" value="Carboxypeptidase regulatory domain-like"/>
    <property type="match status" value="1"/>
</dbReference>
<evidence type="ECO:0000313" key="14">
    <source>
        <dbReference type="Proteomes" id="UP001595814"/>
    </source>
</evidence>
<evidence type="ECO:0000256" key="7">
    <source>
        <dbReference type="ARBA" id="ARBA00023237"/>
    </source>
</evidence>
<feature type="domain" description="TonB-dependent receptor plug" evidence="12">
    <location>
        <begin position="226"/>
        <end position="332"/>
    </location>
</feature>
<dbReference type="Pfam" id="PF13715">
    <property type="entry name" value="CarbopepD_reg_2"/>
    <property type="match status" value="1"/>
</dbReference>
<dbReference type="InterPro" id="IPR008969">
    <property type="entry name" value="CarboxyPept-like_regulatory"/>
</dbReference>
<keyword evidence="7 8" id="KW-0998">Cell outer membrane</keyword>
<evidence type="ECO:0000256" key="2">
    <source>
        <dbReference type="ARBA" id="ARBA00022448"/>
    </source>
</evidence>
<organism evidence="13 14">
    <name type="scientific">Euzebyella saccharophila</name>
    <dbReference type="NCBI Taxonomy" id="679664"/>
    <lineage>
        <taxon>Bacteria</taxon>
        <taxon>Pseudomonadati</taxon>
        <taxon>Bacteroidota</taxon>
        <taxon>Flavobacteriia</taxon>
        <taxon>Flavobacteriales</taxon>
        <taxon>Flavobacteriaceae</taxon>
        <taxon>Euzebyella</taxon>
    </lineage>
</organism>
<evidence type="ECO:0000256" key="8">
    <source>
        <dbReference type="PROSITE-ProRule" id="PRU01360"/>
    </source>
</evidence>
<feature type="chain" id="PRO_5046910060" evidence="10">
    <location>
        <begin position="34"/>
        <end position="1099"/>
    </location>
</feature>
<dbReference type="Proteomes" id="UP001595814">
    <property type="component" value="Unassembled WGS sequence"/>
</dbReference>
<dbReference type="InterPro" id="IPR000531">
    <property type="entry name" value="Beta-barrel_TonB"/>
</dbReference>
<comment type="similarity">
    <text evidence="8 9">Belongs to the TonB-dependent receptor family.</text>
</comment>
<evidence type="ECO:0000256" key="6">
    <source>
        <dbReference type="ARBA" id="ARBA00023136"/>
    </source>
</evidence>
<evidence type="ECO:0000256" key="3">
    <source>
        <dbReference type="ARBA" id="ARBA00022452"/>
    </source>
</evidence>
<evidence type="ECO:0000256" key="5">
    <source>
        <dbReference type="ARBA" id="ARBA00023077"/>
    </source>
</evidence>
<reference evidence="14" key="1">
    <citation type="journal article" date="2019" name="Int. J. Syst. Evol. Microbiol.">
        <title>The Global Catalogue of Microorganisms (GCM) 10K type strain sequencing project: providing services to taxonomists for standard genome sequencing and annotation.</title>
        <authorList>
            <consortium name="The Broad Institute Genomics Platform"/>
            <consortium name="The Broad Institute Genome Sequencing Center for Infectious Disease"/>
            <person name="Wu L."/>
            <person name="Ma J."/>
        </authorList>
    </citation>
    <scope>NUCLEOTIDE SEQUENCE [LARGE SCALE GENOMIC DNA]</scope>
    <source>
        <strain evidence="14">CECT 7477</strain>
    </source>
</reference>
<evidence type="ECO:0000256" key="4">
    <source>
        <dbReference type="ARBA" id="ARBA00022692"/>
    </source>
</evidence>
<comment type="caution">
    <text evidence="13">The sequence shown here is derived from an EMBL/GenBank/DDBJ whole genome shotgun (WGS) entry which is preliminary data.</text>
</comment>
<evidence type="ECO:0000259" key="12">
    <source>
        <dbReference type="Pfam" id="PF07715"/>
    </source>
</evidence>
<dbReference type="EMBL" id="JBHSAW010000004">
    <property type="protein sequence ID" value="MFC4095081.1"/>
    <property type="molecule type" value="Genomic_DNA"/>
</dbReference>
<feature type="signal peptide" evidence="10">
    <location>
        <begin position="1"/>
        <end position="33"/>
    </location>
</feature>
<dbReference type="InterPro" id="IPR023997">
    <property type="entry name" value="TonB-dep_OMP_SusC/RagA_CS"/>
</dbReference>
<keyword evidence="14" id="KW-1185">Reference proteome</keyword>
<dbReference type="RefSeq" id="WP_192461197.1">
    <property type="nucleotide sequence ID" value="NZ_JACYFJ010000001.1"/>
</dbReference>
<keyword evidence="3 8" id="KW-1134">Transmembrane beta strand</keyword>
<dbReference type="InterPro" id="IPR012910">
    <property type="entry name" value="Plug_dom"/>
</dbReference>
<keyword evidence="5 9" id="KW-0798">TonB box</keyword>
<keyword evidence="4 8" id="KW-0812">Transmembrane</keyword>
<dbReference type="InterPro" id="IPR039426">
    <property type="entry name" value="TonB-dep_rcpt-like"/>
</dbReference>
<evidence type="ECO:0000259" key="11">
    <source>
        <dbReference type="Pfam" id="PF00593"/>
    </source>
</evidence>
<dbReference type="Gene3D" id="2.40.170.20">
    <property type="entry name" value="TonB-dependent receptor, beta-barrel domain"/>
    <property type="match status" value="1"/>
</dbReference>
<dbReference type="Gene3D" id="2.60.40.1120">
    <property type="entry name" value="Carboxypeptidase-like, regulatory domain"/>
    <property type="match status" value="1"/>
</dbReference>
<dbReference type="Pfam" id="PF00593">
    <property type="entry name" value="TonB_dep_Rec_b-barrel"/>
    <property type="match status" value="1"/>
</dbReference>
<protein>
    <submittedName>
        <fullName evidence="13">TonB-dependent receptor</fullName>
    </submittedName>
</protein>
<name>A0ABV8JLS0_9FLAO</name>
<dbReference type="SUPFAM" id="SSF56935">
    <property type="entry name" value="Porins"/>
    <property type="match status" value="1"/>
</dbReference>